<dbReference type="Ensembl" id="ENSMALT00000030656.1">
    <property type="protein sequence ID" value="ENSMALP00000030123.1"/>
    <property type="gene ID" value="ENSMALG00000020835.1"/>
</dbReference>
<name>A0A3Q3KKS8_MONAL</name>
<comment type="subunit">
    <text evidence="14">Component of the large ribosomal subunit. May bind IPO9 with low affinity.</text>
</comment>
<comment type="function">
    <text evidence="11">Component of the large ribosomal subunit. The ribosome is a large ribonucleoprotein complex responsible for the synthesis of proteins in the cell.</text>
</comment>
<feature type="domain" description="Large ribosomal subunit protein uL6 N-terminal" evidence="15">
    <location>
        <begin position="29"/>
        <end position="87"/>
    </location>
</feature>
<evidence type="ECO:0000256" key="2">
    <source>
        <dbReference type="ARBA" id="ARBA00004514"/>
    </source>
</evidence>
<dbReference type="InterPro" id="IPR008991">
    <property type="entry name" value="Translation_prot_SH3-like_sf"/>
</dbReference>
<dbReference type="GO" id="GO:0005783">
    <property type="term" value="C:endoplasmic reticulum"/>
    <property type="evidence" value="ECO:0007669"/>
    <property type="project" value="UniProtKB-SubCell"/>
</dbReference>
<dbReference type="Pfam" id="PF01159">
    <property type="entry name" value="Ribosomal_L6e"/>
    <property type="match status" value="1"/>
</dbReference>
<keyword evidence="4" id="KW-0963">Cytoplasm</keyword>
<dbReference type="PANTHER" id="PTHR10715:SF0">
    <property type="entry name" value="LARGE RIBOSOMAL SUBUNIT PROTEIN EL6"/>
    <property type="match status" value="1"/>
</dbReference>
<dbReference type="AlphaFoldDB" id="A0A3Q3KKS8"/>
<comment type="subcellular location">
    <subcellularLocation>
        <location evidence="2">Cytoplasm</location>
        <location evidence="2">Cytosol</location>
    </subcellularLocation>
    <subcellularLocation>
        <location evidence="1">Endoplasmic reticulum</location>
    </subcellularLocation>
</comment>
<keyword evidence="8" id="KW-0832">Ubl conjugation</keyword>
<dbReference type="GO" id="GO:0002181">
    <property type="term" value="P:cytoplasmic translation"/>
    <property type="evidence" value="ECO:0007669"/>
    <property type="project" value="TreeGrafter"/>
</dbReference>
<evidence type="ECO:0000256" key="14">
    <source>
        <dbReference type="ARBA" id="ARBA00046388"/>
    </source>
</evidence>
<evidence type="ECO:0000259" key="15">
    <source>
        <dbReference type="Pfam" id="PF03868"/>
    </source>
</evidence>
<evidence type="ECO:0000256" key="4">
    <source>
        <dbReference type="ARBA" id="ARBA00022490"/>
    </source>
</evidence>
<protein>
    <recommendedName>
        <fullName evidence="12">Large ribosomal subunit protein eL6</fullName>
    </recommendedName>
    <alternativeName>
        <fullName evidence="13">60S ribosomal protein L6</fullName>
    </alternativeName>
</protein>
<dbReference type="GO" id="GO:0003735">
    <property type="term" value="F:structural constituent of ribosome"/>
    <property type="evidence" value="ECO:0007669"/>
    <property type="project" value="InterPro"/>
</dbReference>
<evidence type="ECO:0000313" key="17">
    <source>
        <dbReference type="Proteomes" id="UP000261600"/>
    </source>
</evidence>
<evidence type="ECO:0000256" key="5">
    <source>
        <dbReference type="ARBA" id="ARBA00022499"/>
    </source>
</evidence>
<dbReference type="InterPro" id="IPR005568">
    <property type="entry name" value="Ribosomal_uL6_N"/>
</dbReference>
<dbReference type="STRING" id="43700.ENSMALP00000030123"/>
<dbReference type="Pfam" id="PF03868">
    <property type="entry name" value="Ribosomal_L6e_N"/>
    <property type="match status" value="1"/>
</dbReference>
<reference evidence="16" key="2">
    <citation type="submission" date="2025-09" db="UniProtKB">
        <authorList>
            <consortium name="Ensembl"/>
        </authorList>
    </citation>
    <scope>IDENTIFICATION</scope>
</reference>
<sequence>MAHCPHIREITGCRSFFLIAKMVEGDKKKPAKKKHGSRNPVLARGIGRYSRSAMYARRAMYKRKTKTTETKIEKKIKAKPQATVIKTVGGDKNGGTRVVKLRKMPRYYPTEDVPRKLKSHGKKPFSQHKRKLRASITPGTVLILLTGRHRGKRVVFLKQLSSGLLLVTGPLALNRVPLRRAHQKFVIATNTKIDISGVKIPKTLNDAHFKKKKLRRPRHQEGEIFDTEKEKYQLTEQRKLEQNKTVLSQPPSLCSVSGSLGVDSHSLYQSHVLAVLKSHISLITF</sequence>
<evidence type="ECO:0000313" key="16">
    <source>
        <dbReference type="Ensembl" id="ENSMALP00000030123.1"/>
    </source>
</evidence>
<dbReference type="FunFam" id="2.30.30.30:FF:000020">
    <property type="entry name" value="60S ribosomal protein L6"/>
    <property type="match status" value="1"/>
</dbReference>
<evidence type="ECO:0000256" key="11">
    <source>
        <dbReference type="ARBA" id="ARBA00034092"/>
    </source>
</evidence>
<dbReference type="PANTHER" id="PTHR10715">
    <property type="entry name" value="60S RIBOSOMAL PROTEIN L6"/>
    <property type="match status" value="1"/>
</dbReference>
<keyword evidence="17" id="KW-1185">Reference proteome</keyword>
<comment type="similarity">
    <text evidence="3">Belongs to the eukaryotic ribosomal protein eL6 family.</text>
</comment>
<reference evidence="16" key="1">
    <citation type="submission" date="2025-08" db="UniProtKB">
        <authorList>
            <consortium name="Ensembl"/>
        </authorList>
    </citation>
    <scope>IDENTIFICATION</scope>
</reference>
<keyword evidence="6" id="KW-0597">Phosphoprotein</keyword>
<evidence type="ECO:0000256" key="7">
    <source>
        <dbReference type="ARBA" id="ARBA00022824"/>
    </source>
</evidence>
<organism evidence="16 17">
    <name type="scientific">Monopterus albus</name>
    <name type="common">Swamp eel</name>
    <dbReference type="NCBI Taxonomy" id="43700"/>
    <lineage>
        <taxon>Eukaryota</taxon>
        <taxon>Metazoa</taxon>
        <taxon>Chordata</taxon>
        <taxon>Craniata</taxon>
        <taxon>Vertebrata</taxon>
        <taxon>Euteleostomi</taxon>
        <taxon>Actinopterygii</taxon>
        <taxon>Neopterygii</taxon>
        <taxon>Teleostei</taxon>
        <taxon>Neoteleostei</taxon>
        <taxon>Acanthomorphata</taxon>
        <taxon>Anabantaria</taxon>
        <taxon>Synbranchiformes</taxon>
        <taxon>Synbranchidae</taxon>
        <taxon>Monopterus</taxon>
    </lineage>
</organism>
<evidence type="ECO:0000256" key="12">
    <source>
        <dbReference type="ARBA" id="ARBA00035233"/>
    </source>
</evidence>
<dbReference type="GO" id="GO:0000027">
    <property type="term" value="P:ribosomal large subunit assembly"/>
    <property type="evidence" value="ECO:0007669"/>
    <property type="project" value="TreeGrafter"/>
</dbReference>
<dbReference type="GO" id="GO:0022625">
    <property type="term" value="C:cytosolic large ribosomal subunit"/>
    <property type="evidence" value="ECO:0007669"/>
    <property type="project" value="TreeGrafter"/>
</dbReference>
<keyword evidence="7" id="KW-0256">Endoplasmic reticulum</keyword>
<dbReference type="InterPro" id="IPR014722">
    <property type="entry name" value="Rib_uL2_dom2"/>
</dbReference>
<keyword evidence="5" id="KW-1017">Isopeptide bond</keyword>
<dbReference type="Gene3D" id="2.30.30.30">
    <property type="match status" value="1"/>
</dbReference>
<proteinExistence type="inferred from homology"/>
<evidence type="ECO:0000256" key="9">
    <source>
        <dbReference type="ARBA" id="ARBA00022980"/>
    </source>
</evidence>
<dbReference type="Proteomes" id="UP000261600">
    <property type="component" value="Unplaced"/>
</dbReference>
<keyword evidence="9" id="KW-0689">Ribosomal protein</keyword>
<dbReference type="CDD" id="cd13156">
    <property type="entry name" value="KOW_RPL6"/>
    <property type="match status" value="1"/>
</dbReference>
<dbReference type="GO" id="GO:0003723">
    <property type="term" value="F:RNA binding"/>
    <property type="evidence" value="ECO:0007669"/>
    <property type="project" value="TreeGrafter"/>
</dbReference>
<evidence type="ECO:0000256" key="3">
    <source>
        <dbReference type="ARBA" id="ARBA00010592"/>
    </source>
</evidence>
<dbReference type="InterPro" id="IPR041997">
    <property type="entry name" value="Ribosomal_eL6_KOW"/>
</dbReference>
<evidence type="ECO:0000256" key="6">
    <source>
        <dbReference type="ARBA" id="ARBA00022553"/>
    </source>
</evidence>
<dbReference type="InterPro" id="IPR000915">
    <property type="entry name" value="60S_ribosomal_eL6"/>
</dbReference>
<evidence type="ECO:0000256" key="1">
    <source>
        <dbReference type="ARBA" id="ARBA00004240"/>
    </source>
</evidence>
<accession>A0A3Q3KKS8</accession>
<keyword evidence="10" id="KW-0687">Ribonucleoprotein</keyword>
<evidence type="ECO:0000256" key="13">
    <source>
        <dbReference type="ARBA" id="ARBA00035351"/>
    </source>
</evidence>
<evidence type="ECO:0000256" key="10">
    <source>
        <dbReference type="ARBA" id="ARBA00023274"/>
    </source>
</evidence>
<evidence type="ECO:0000256" key="8">
    <source>
        <dbReference type="ARBA" id="ARBA00022843"/>
    </source>
</evidence>
<dbReference type="SUPFAM" id="SSF50104">
    <property type="entry name" value="Translation proteins SH3-like domain"/>
    <property type="match status" value="1"/>
</dbReference>